<evidence type="ECO:0000313" key="3">
    <source>
        <dbReference type="EMBL" id="KZT32068.1"/>
    </source>
</evidence>
<evidence type="ECO:0000256" key="2">
    <source>
        <dbReference type="SAM" id="MobiDB-lite"/>
    </source>
</evidence>
<dbReference type="EMBL" id="KV428393">
    <property type="protein sequence ID" value="KZT32068.1"/>
    <property type="molecule type" value="Genomic_DNA"/>
</dbReference>
<evidence type="ECO:0000256" key="1">
    <source>
        <dbReference type="SAM" id="Coils"/>
    </source>
</evidence>
<keyword evidence="1" id="KW-0175">Coiled coil</keyword>
<sequence length="307" mass="34494">MSDGSPKSIFSEIEHSSAYPIDLNSQEMASDDQDRTNNKTLALYEAYAMSQIALNKVELRQEFRATLKEMENDMKASLRNLDQHQQYTDLADRLAHLELSVQALEESCAKNVGAYEARLISISEKQERYYLRKEGQDTLREYVTLAAHNQDCAVLRDSMKTYSSRIEIAEERTASIISDLAILEKAMKTDHHTAQSFLKSLLNKFTSIASVVQAVEQAGSSSLTVLKRLTDQLTGIEARVETIQNQNAIDEARDQMCDALQLGSVQTWDRELQSNQEEQDEAEDQDEAEVEATVKSDGDDPKGIASE</sequence>
<feature type="coiled-coil region" evidence="1">
    <location>
        <begin position="60"/>
        <end position="107"/>
    </location>
</feature>
<accession>A0A165XCV8</accession>
<organism evidence="3 4">
    <name type="scientific">Sistotremastrum suecicum HHB10207 ss-3</name>
    <dbReference type="NCBI Taxonomy" id="1314776"/>
    <lineage>
        <taxon>Eukaryota</taxon>
        <taxon>Fungi</taxon>
        <taxon>Dikarya</taxon>
        <taxon>Basidiomycota</taxon>
        <taxon>Agaricomycotina</taxon>
        <taxon>Agaricomycetes</taxon>
        <taxon>Sistotremastrales</taxon>
        <taxon>Sistotremastraceae</taxon>
        <taxon>Sistotremastrum</taxon>
    </lineage>
</organism>
<protein>
    <submittedName>
        <fullName evidence="3">Uncharacterized protein</fullName>
    </submittedName>
</protein>
<dbReference type="Proteomes" id="UP000076798">
    <property type="component" value="Unassembled WGS sequence"/>
</dbReference>
<proteinExistence type="predicted"/>
<feature type="compositionally biased region" description="Acidic residues" evidence="2">
    <location>
        <begin position="277"/>
        <end position="290"/>
    </location>
</feature>
<gene>
    <name evidence="3" type="ORF">SISSUDRAFT_591759</name>
</gene>
<name>A0A165XCV8_9AGAM</name>
<feature type="region of interest" description="Disordered" evidence="2">
    <location>
        <begin position="271"/>
        <end position="307"/>
    </location>
</feature>
<evidence type="ECO:0000313" key="4">
    <source>
        <dbReference type="Proteomes" id="UP000076798"/>
    </source>
</evidence>
<keyword evidence="4" id="KW-1185">Reference proteome</keyword>
<reference evidence="3 4" key="1">
    <citation type="journal article" date="2016" name="Mol. Biol. Evol.">
        <title>Comparative Genomics of Early-Diverging Mushroom-Forming Fungi Provides Insights into the Origins of Lignocellulose Decay Capabilities.</title>
        <authorList>
            <person name="Nagy L.G."/>
            <person name="Riley R."/>
            <person name="Tritt A."/>
            <person name="Adam C."/>
            <person name="Daum C."/>
            <person name="Floudas D."/>
            <person name="Sun H."/>
            <person name="Yadav J.S."/>
            <person name="Pangilinan J."/>
            <person name="Larsson K.H."/>
            <person name="Matsuura K."/>
            <person name="Barry K."/>
            <person name="Labutti K."/>
            <person name="Kuo R."/>
            <person name="Ohm R.A."/>
            <person name="Bhattacharya S.S."/>
            <person name="Shirouzu T."/>
            <person name="Yoshinaga Y."/>
            <person name="Martin F.M."/>
            <person name="Grigoriev I.V."/>
            <person name="Hibbett D.S."/>
        </authorList>
    </citation>
    <scope>NUCLEOTIDE SEQUENCE [LARGE SCALE GENOMIC DNA]</scope>
    <source>
        <strain evidence="3 4">HHB10207 ss-3</strain>
    </source>
</reference>
<dbReference type="AlphaFoldDB" id="A0A165XCV8"/>
<feature type="compositionally biased region" description="Basic and acidic residues" evidence="2">
    <location>
        <begin position="292"/>
        <end position="307"/>
    </location>
</feature>